<evidence type="ECO:0000256" key="5">
    <source>
        <dbReference type="ARBA" id="ARBA00023002"/>
    </source>
</evidence>
<evidence type="ECO:0000256" key="8">
    <source>
        <dbReference type="SAM" id="SignalP"/>
    </source>
</evidence>
<keyword evidence="5" id="KW-0560">Oxidoreductase</keyword>
<feature type="domain" description="Heme haloperoxidase family profile" evidence="9">
    <location>
        <begin position="75"/>
        <end position="324"/>
    </location>
</feature>
<dbReference type="SUPFAM" id="SSF47571">
    <property type="entry name" value="Cloroperoxidase"/>
    <property type="match status" value="1"/>
</dbReference>
<evidence type="ECO:0000256" key="2">
    <source>
        <dbReference type="ARBA" id="ARBA00022559"/>
    </source>
</evidence>
<keyword evidence="6" id="KW-0408">Iron</keyword>
<evidence type="ECO:0000256" key="7">
    <source>
        <dbReference type="ARBA" id="ARBA00025795"/>
    </source>
</evidence>
<comment type="similarity">
    <text evidence="7">Belongs to the chloroperoxidase family.</text>
</comment>
<dbReference type="PANTHER" id="PTHR33577:SF16">
    <property type="entry name" value="HEME HALOPEROXIDASE FAMILY PROFILE DOMAIN-CONTAINING PROTEIN"/>
    <property type="match status" value="1"/>
</dbReference>
<keyword evidence="2" id="KW-0575">Peroxidase</keyword>
<comment type="cofactor">
    <cofactor evidence="1">
        <name>heme b</name>
        <dbReference type="ChEBI" id="CHEBI:60344"/>
    </cofactor>
</comment>
<evidence type="ECO:0000259" key="9">
    <source>
        <dbReference type="PROSITE" id="PS51405"/>
    </source>
</evidence>
<keyword evidence="3" id="KW-0349">Heme</keyword>
<evidence type="ECO:0000256" key="6">
    <source>
        <dbReference type="ARBA" id="ARBA00023004"/>
    </source>
</evidence>
<dbReference type="PROSITE" id="PS51405">
    <property type="entry name" value="HEME_HALOPEROXIDASE"/>
    <property type="match status" value="1"/>
</dbReference>
<feature type="signal peptide" evidence="8">
    <location>
        <begin position="1"/>
        <end position="19"/>
    </location>
</feature>
<dbReference type="InterPro" id="IPR036851">
    <property type="entry name" value="Chloroperoxidase-like_sf"/>
</dbReference>
<dbReference type="Pfam" id="PF01328">
    <property type="entry name" value="Peroxidase_2"/>
    <property type="match status" value="1"/>
</dbReference>
<keyword evidence="4" id="KW-0479">Metal-binding</keyword>
<proteinExistence type="inferred from homology"/>
<evidence type="ECO:0000313" key="10">
    <source>
        <dbReference type="EMBL" id="KAK7731934.1"/>
    </source>
</evidence>
<accession>A0ABR1PC53</accession>
<dbReference type="Proteomes" id="UP001430848">
    <property type="component" value="Unassembled WGS sequence"/>
</dbReference>
<name>A0ABR1PC53_DIAER</name>
<evidence type="ECO:0000313" key="11">
    <source>
        <dbReference type="Proteomes" id="UP001430848"/>
    </source>
</evidence>
<dbReference type="PANTHER" id="PTHR33577">
    <property type="entry name" value="STERIGMATOCYSTIN BIOSYNTHESIS PEROXIDASE STCC-RELATED"/>
    <property type="match status" value="1"/>
</dbReference>
<dbReference type="Gene3D" id="1.10.489.10">
    <property type="entry name" value="Chloroperoxidase-like"/>
    <property type="match status" value="1"/>
</dbReference>
<dbReference type="InterPro" id="IPR000028">
    <property type="entry name" value="Chloroperoxidase"/>
</dbReference>
<reference evidence="10 11" key="1">
    <citation type="submission" date="2024-02" db="EMBL/GenBank/DDBJ databases">
        <title>De novo assembly and annotation of 12 fungi associated with fruit tree decline syndrome in Ontario, Canada.</title>
        <authorList>
            <person name="Sulman M."/>
            <person name="Ellouze W."/>
            <person name="Ilyukhin E."/>
        </authorList>
    </citation>
    <scope>NUCLEOTIDE SEQUENCE [LARGE SCALE GENOMIC DNA]</scope>
    <source>
        <strain evidence="10 11">M169</strain>
    </source>
</reference>
<comment type="caution">
    <text evidence="10">The sequence shown here is derived from an EMBL/GenBank/DDBJ whole genome shotgun (WGS) entry which is preliminary data.</text>
</comment>
<sequence>MARIATLLTAALAATATEAFPTPESIAKLARSTGTGTDGLGSISDLHATLLRLRDEQAVLTKKRSSSPSPIDVSGEHAFVPPSEGDQRGPCPGLNALANHNYVSHDGAISIVEQVKAATEVFNFGVDLATVLGLISVLFVGNPLSANPSYSIGGATPEVENLLDNLGGLLGTPEGLEHSHNIIESDASSTRDDLYQTGDAGTMNLDFFTELYESIEGDGLTRDELADHAIRRFNHSIANNPYFWNGPVTNIMMRPVGYVLANDILSNHTDDNPDETVSKAVLRSFYAVTEDSQTGSLSYTPGHERIPENWFPRQTPYTIPDFNAAEAALLTKKPELLSVGGNTGTVNSFAGIDVEDLTGGVFNAANLLEGNNLVCFALEVVKFAGPNALSSALKTLSEPIELLGKVVAPLVDLSCPVFEDLTVGGTNFWDHAMQTYPGANKSGSAL</sequence>
<evidence type="ECO:0000256" key="3">
    <source>
        <dbReference type="ARBA" id="ARBA00022617"/>
    </source>
</evidence>
<evidence type="ECO:0000256" key="1">
    <source>
        <dbReference type="ARBA" id="ARBA00001970"/>
    </source>
</evidence>
<feature type="chain" id="PRO_5047364182" description="Heme haloperoxidase family profile domain-containing protein" evidence="8">
    <location>
        <begin position="20"/>
        <end position="446"/>
    </location>
</feature>
<keyword evidence="8" id="KW-0732">Signal</keyword>
<gene>
    <name evidence="10" type="ORF">SLS63_005232</name>
</gene>
<keyword evidence="11" id="KW-1185">Reference proteome</keyword>
<evidence type="ECO:0000256" key="4">
    <source>
        <dbReference type="ARBA" id="ARBA00022723"/>
    </source>
</evidence>
<protein>
    <recommendedName>
        <fullName evidence="9">Heme haloperoxidase family profile domain-containing protein</fullName>
    </recommendedName>
</protein>
<organism evidence="10 11">
    <name type="scientific">Diaporthe eres</name>
    <name type="common">Phomopsis oblonga</name>
    <dbReference type="NCBI Taxonomy" id="83184"/>
    <lineage>
        <taxon>Eukaryota</taxon>
        <taxon>Fungi</taxon>
        <taxon>Dikarya</taxon>
        <taxon>Ascomycota</taxon>
        <taxon>Pezizomycotina</taxon>
        <taxon>Sordariomycetes</taxon>
        <taxon>Sordariomycetidae</taxon>
        <taxon>Diaporthales</taxon>
        <taxon>Diaporthaceae</taxon>
        <taxon>Diaporthe</taxon>
        <taxon>Diaporthe eres species complex</taxon>
    </lineage>
</organism>
<dbReference type="EMBL" id="JAKNSF020000021">
    <property type="protein sequence ID" value="KAK7731934.1"/>
    <property type="molecule type" value="Genomic_DNA"/>
</dbReference>